<feature type="binding site" evidence="3">
    <location>
        <position position="141"/>
    </location>
    <ligand>
        <name>Mg(2+)</name>
        <dbReference type="ChEBI" id="CHEBI:18420"/>
    </ligand>
</feature>
<comment type="similarity">
    <text evidence="4">Belongs to the alkaline phosphatase family.</text>
</comment>
<feature type="signal peptide" evidence="5">
    <location>
        <begin position="1"/>
        <end position="23"/>
    </location>
</feature>
<feature type="binding site" evidence="3">
    <location>
        <position position="271"/>
    </location>
    <ligand>
        <name>Zn(2+)</name>
        <dbReference type="ChEBI" id="CHEBI:29105"/>
        <label>2</label>
    </ligand>
</feature>
<evidence type="ECO:0000256" key="5">
    <source>
        <dbReference type="SAM" id="SignalP"/>
    </source>
</evidence>
<reference evidence="6" key="1">
    <citation type="journal article" date="2021" name="PeerJ">
        <title>Extensive microbial diversity within the chicken gut microbiome revealed by metagenomics and culture.</title>
        <authorList>
            <person name="Gilroy R."/>
            <person name="Ravi A."/>
            <person name="Getino M."/>
            <person name="Pursley I."/>
            <person name="Horton D.L."/>
            <person name="Alikhan N.F."/>
            <person name="Baker D."/>
            <person name="Gharbi K."/>
            <person name="Hall N."/>
            <person name="Watson M."/>
            <person name="Adriaenssens E.M."/>
            <person name="Foster-Nyarko E."/>
            <person name="Jarju S."/>
            <person name="Secka A."/>
            <person name="Antonio M."/>
            <person name="Oren A."/>
            <person name="Chaudhuri R.R."/>
            <person name="La Ragione R."/>
            <person name="Hildebrand F."/>
            <person name="Pallen M.J."/>
        </authorList>
    </citation>
    <scope>NUCLEOTIDE SEQUENCE</scope>
    <source>
        <strain evidence="6">23274</strain>
    </source>
</reference>
<feature type="binding site" evidence="3">
    <location>
        <position position="38"/>
    </location>
    <ligand>
        <name>Zn(2+)</name>
        <dbReference type="ChEBI" id="CHEBI:29105"/>
        <label>2</label>
    </ligand>
</feature>
<accession>A0A9D1V1D0</accession>
<dbReference type="PRINTS" id="PR00113">
    <property type="entry name" value="ALKPHPHTASE"/>
</dbReference>
<feature type="binding site" evidence="3">
    <location>
        <position position="315"/>
    </location>
    <ligand>
        <name>Zn(2+)</name>
        <dbReference type="ChEBI" id="CHEBI:29105"/>
        <label>2</label>
    </ligand>
</feature>
<feature type="binding site" evidence="3">
    <location>
        <position position="275"/>
    </location>
    <ligand>
        <name>Zn(2+)</name>
        <dbReference type="ChEBI" id="CHEBI:29105"/>
        <label>2</label>
    </ligand>
</feature>
<evidence type="ECO:0000256" key="2">
    <source>
        <dbReference type="PIRSR" id="PIRSR601952-1"/>
    </source>
</evidence>
<dbReference type="Gene3D" id="3.40.720.10">
    <property type="entry name" value="Alkaline Phosphatase, subunit A"/>
    <property type="match status" value="1"/>
</dbReference>
<dbReference type="PANTHER" id="PTHR11596">
    <property type="entry name" value="ALKALINE PHOSPHATASE"/>
    <property type="match status" value="1"/>
</dbReference>
<reference evidence="6" key="2">
    <citation type="submission" date="2021-04" db="EMBL/GenBank/DDBJ databases">
        <authorList>
            <person name="Gilroy R."/>
        </authorList>
    </citation>
    <scope>NUCLEOTIDE SEQUENCE</scope>
    <source>
        <strain evidence="6">23274</strain>
    </source>
</reference>
<feature type="chain" id="PRO_5039637258" evidence="5">
    <location>
        <begin position="24"/>
        <end position="471"/>
    </location>
</feature>
<keyword evidence="3" id="KW-0862">Zinc</keyword>
<proteinExistence type="inferred from homology"/>
<evidence type="ECO:0000313" key="6">
    <source>
        <dbReference type="EMBL" id="HIX04326.1"/>
    </source>
</evidence>
<dbReference type="InterPro" id="IPR017850">
    <property type="entry name" value="Alkaline_phosphatase_core_sf"/>
</dbReference>
<evidence type="ECO:0000256" key="3">
    <source>
        <dbReference type="PIRSR" id="PIRSR601952-2"/>
    </source>
</evidence>
<dbReference type="SUPFAM" id="SSF53649">
    <property type="entry name" value="Alkaline phosphatase-like"/>
    <property type="match status" value="1"/>
</dbReference>
<keyword evidence="3" id="KW-0479">Metal-binding</keyword>
<dbReference type="AlphaFoldDB" id="A0A9D1V1D0"/>
<feature type="binding site" evidence="3">
    <location>
        <position position="139"/>
    </location>
    <ligand>
        <name>Mg(2+)</name>
        <dbReference type="ChEBI" id="CHEBI:18420"/>
    </ligand>
</feature>
<dbReference type="PANTHER" id="PTHR11596:SF5">
    <property type="entry name" value="ALKALINE PHOSPHATASE"/>
    <property type="match status" value="1"/>
</dbReference>
<comment type="cofactor">
    <cofactor evidence="3">
        <name>Zn(2+)</name>
        <dbReference type="ChEBI" id="CHEBI:29105"/>
    </cofactor>
    <text evidence="3">Binds 2 Zn(2+) ions.</text>
</comment>
<feature type="binding site" evidence="3">
    <location>
        <position position="435"/>
    </location>
    <ligand>
        <name>Zn(2+)</name>
        <dbReference type="ChEBI" id="CHEBI:29105"/>
        <label>2</label>
    </ligand>
</feature>
<dbReference type="GO" id="GO:0004035">
    <property type="term" value="F:alkaline phosphatase activity"/>
    <property type="evidence" value="ECO:0007669"/>
    <property type="project" value="TreeGrafter"/>
</dbReference>
<dbReference type="SMART" id="SM00098">
    <property type="entry name" value="alkPPc"/>
    <property type="match status" value="1"/>
</dbReference>
<feature type="binding site" evidence="3">
    <location>
        <position position="266"/>
    </location>
    <ligand>
        <name>Mg(2+)</name>
        <dbReference type="ChEBI" id="CHEBI:18420"/>
    </ligand>
</feature>
<protein>
    <submittedName>
        <fullName evidence="6">Alkaline phosphatase</fullName>
    </submittedName>
</protein>
<feature type="binding site" evidence="3">
    <location>
        <position position="314"/>
    </location>
    <ligand>
        <name>Zn(2+)</name>
        <dbReference type="ChEBI" id="CHEBI:29105"/>
        <label>2</label>
    </ligand>
</feature>
<evidence type="ECO:0000256" key="4">
    <source>
        <dbReference type="RuleBase" id="RU003946"/>
    </source>
</evidence>
<feature type="active site" description="Phosphoserine intermediate" evidence="2">
    <location>
        <position position="87"/>
    </location>
</feature>
<evidence type="ECO:0000256" key="1">
    <source>
        <dbReference type="ARBA" id="ARBA00022553"/>
    </source>
</evidence>
<keyword evidence="5" id="KW-0732">Signal</keyword>
<gene>
    <name evidence="6" type="ORF">H9863_09485</name>
</gene>
<comment type="caution">
    <text evidence="6">The sequence shown here is derived from an EMBL/GenBank/DDBJ whole genome shotgun (WGS) entry which is preliminary data.</text>
</comment>
<keyword evidence="3" id="KW-0460">Magnesium</keyword>
<dbReference type="Proteomes" id="UP000824202">
    <property type="component" value="Unassembled WGS sequence"/>
</dbReference>
<dbReference type="EMBL" id="DXFT01000186">
    <property type="protein sequence ID" value="HIX04326.1"/>
    <property type="molecule type" value="Genomic_DNA"/>
</dbReference>
<dbReference type="InterPro" id="IPR001952">
    <property type="entry name" value="Alkaline_phosphatase"/>
</dbReference>
<sequence>MKRRFYYWFLLLAVCLFVQCQQAPETKTAKYVFYFIGDGMGVNHVNGTEMFLAEQEGRIGVKPLNFTQFPVENLMTTYSRYNAITCSSAAGTAMACGEKTRNGILGMDSLHQEPLYSVAVKAKAAGRRVGIMTTVSIDHATPGAFYAHQPDREMYYEIATDMAKTGFDLYAGAGFLEPESTRQPGAPSIYDVLQDSGYVLLRHPQDLAGKSAGTDRVVWLQAEGEVPDALPYQIDRTGGSMTLAQMTANAIDFLGKDGKGFFLMAEGGKIDWAAHNNDAATVFQEVMDFSAAVQEAIDFYHQHPDETLIIVTADHETGGLSLGNGETEIHLKLLENQKASMEVMTAEVLKLRKEKGNRAPWADVQALLKKYMGFWDTVALTPEQEKELRAVYARTFDGSEVELEQSLYSANEPIIAKAVEILDDLAMVSWASGEHSASLVPVYVLGAGSEYFTGKLDNTDLPALISKAAGY</sequence>
<organism evidence="6 7">
    <name type="scientific">Candidatus Odoribacter faecigallinarum</name>
    <dbReference type="NCBI Taxonomy" id="2838706"/>
    <lineage>
        <taxon>Bacteria</taxon>
        <taxon>Pseudomonadati</taxon>
        <taxon>Bacteroidota</taxon>
        <taxon>Bacteroidia</taxon>
        <taxon>Bacteroidales</taxon>
        <taxon>Odoribacteraceae</taxon>
        <taxon>Odoribacter</taxon>
    </lineage>
</organism>
<name>A0A9D1V1D0_9BACT</name>
<dbReference type="GO" id="GO:0046872">
    <property type="term" value="F:metal ion binding"/>
    <property type="evidence" value="ECO:0007669"/>
    <property type="project" value="UniProtKB-KW"/>
</dbReference>
<dbReference type="Gene3D" id="1.10.60.40">
    <property type="match status" value="1"/>
</dbReference>
<dbReference type="Pfam" id="PF00245">
    <property type="entry name" value="Alk_phosphatase"/>
    <property type="match status" value="2"/>
</dbReference>
<evidence type="ECO:0000313" key="7">
    <source>
        <dbReference type="Proteomes" id="UP000824202"/>
    </source>
</evidence>
<dbReference type="CDD" id="cd16012">
    <property type="entry name" value="ALP"/>
    <property type="match status" value="1"/>
</dbReference>
<comment type="cofactor">
    <cofactor evidence="3">
        <name>Mg(2+)</name>
        <dbReference type="ChEBI" id="CHEBI:18420"/>
    </cofactor>
    <text evidence="3">Binds 1 Mg(2+) ion.</text>
</comment>
<keyword evidence="1" id="KW-0597">Phosphoprotein</keyword>
<feature type="binding site" evidence="3">
    <location>
        <position position="38"/>
    </location>
    <ligand>
        <name>Mg(2+)</name>
        <dbReference type="ChEBI" id="CHEBI:18420"/>
    </ligand>
</feature>